<organism evidence="5 6">
    <name type="scientific">Polycladospora coralii</name>
    <dbReference type="NCBI Taxonomy" id="2771432"/>
    <lineage>
        <taxon>Bacteria</taxon>
        <taxon>Bacillati</taxon>
        <taxon>Bacillota</taxon>
        <taxon>Bacilli</taxon>
        <taxon>Bacillales</taxon>
        <taxon>Thermoactinomycetaceae</taxon>
        <taxon>Polycladospora</taxon>
    </lineage>
</organism>
<dbReference type="Proteomes" id="UP000661691">
    <property type="component" value="Unassembled WGS sequence"/>
</dbReference>
<keyword evidence="1" id="KW-0732">Signal</keyword>
<evidence type="ECO:0000259" key="4">
    <source>
        <dbReference type="Pfam" id="PF24568"/>
    </source>
</evidence>
<dbReference type="RefSeq" id="WP_191141899.1">
    <property type="nucleotide sequence ID" value="NZ_JACXAH010000008.1"/>
</dbReference>
<feature type="coiled-coil region" evidence="2">
    <location>
        <begin position="141"/>
        <end position="189"/>
    </location>
</feature>
<evidence type="ECO:0000313" key="5">
    <source>
        <dbReference type="EMBL" id="MBD1372212.1"/>
    </source>
</evidence>
<accession>A0A926RU72</accession>
<dbReference type="Pfam" id="PF01551">
    <property type="entry name" value="Peptidase_M23"/>
    <property type="match status" value="1"/>
</dbReference>
<dbReference type="CDD" id="cd12797">
    <property type="entry name" value="M23_peptidase"/>
    <property type="match status" value="1"/>
</dbReference>
<dbReference type="AlphaFoldDB" id="A0A926RU72"/>
<protein>
    <submittedName>
        <fullName evidence="5">Peptidoglycan DD-metalloendopeptidase family protein</fullName>
    </submittedName>
</protein>
<reference evidence="5" key="1">
    <citation type="submission" date="2020-09" db="EMBL/GenBank/DDBJ databases">
        <title>A novel bacterium of genus Hazenella, isolated from South China Sea.</title>
        <authorList>
            <person name="Huang H."/>
            <person name="Mo K."/>
            <person name="Hu Y."/>
        </authorList>
    </citation>
    <scope>NUCLEOTIDE SEQUENCE</scope>
    <source>
        <strain evidence="5">IB182357</strain>
    </source>
</reference>
<keyword evidence="2" id="KW-0175">Coiled coil</keyword>
<feature type="domain" description="M23ase beta-sheet core" evidence="3">
    <location>
        <begin position="245"/>
        <end position="342"/>
    </location>
</feature>
<keyword evidence="6" id="KW-1185">Reference proteome</keyword>
<comment type="caution">
    <text evidence="5">The sequence shown here is derived from an EMBL/GenBank/DDBJ whole genome shotgun (WGS) entry which is preliminary data.</text>
</comment>
<gene>
    <name evidence="5" type="ORF">IC620_07525</name>
</gene>
<dbReference type="SUPFAM" id="SSF51261">
    <property type="entry name" value="Duplicated hybrid motif"/>
    <property type="match status" value="1"/>
</dbReference>
<dbReference type="Pfam" id="PF24568">
    <property type="entry name" value="CC_PcsB"/>
    <property type="match status" value="1"/>
</dbReference>
<evidence type="ECO:0000259" key="3">
    <source>
        <dbReference type="Pfam" id="PF01551"/>
    </source>
</evidence>
<dbReference type="PANTHER" id="PTHR21666">
    <property type="entry name" value="PEPTIDASE-RELATED"/>
    <property type="match status" value="1"/>
</dbReference>
<feature type="coiled-coil region" evidence="2">
    <location>
        <begin position="25"/>
        <end position="94"/>
    </location>
</feature>
<dbReference type="EMBL" id="JACXAH010000008">
    <property type="protein sequence ID" value="MBD1372212.1"/>
    <property type="molecule type" value="Genomic_DNA"/>
</dbReference>
<dbReference type="InterPro" id="IPR057309">
    <property type="entry name" value="PcsB_CC"/>
</dbReference>
<dbReference type="Gene3D" id="2.70.70.10">
    <property type="entry name" value="Glucose Permease (Domain IIA)"/>
    <property type="match status" value="1"/>
</dbReference>
<evidence type="ECO:0000256" key="2">
    <source>
        <dbReference type="SAM" id="Coils"/>
    </source>
</evidence>
<dbReference type="GO" id="GO:0004222">
    <property type="term" value="F:metalloendopeptidase activity"/>
    <property type="evidence" value="ECO:0007669"/>
    <property type="project" value="TreeGrafter"/>
</dbReference>
<dbReference type="Gene3D" id="6.10.250.3150">
    <property type="match status" value="1"/>
</dbReference>
<feature type="domain" description="Peptidoglycan hydrolase PcsB coiled-coil" evidence="4">
    <location>
        <begin position="83"/>
        <end position="153"/>
    </location>
</feature>
<name>A0A926RU72_9BACL</name>
<dbReference type="InterPro" id="IPR016047">
    <property type="entry name" value="M23ase_b-sheet_dom"/>
</dbReference>
<sequence>MLKKILGTMLVISLILVSQDHFVLATNDEEKLKETQEQKKEVKQDIKEITAKLESERKELEKVQKEIHEIDKRLSQMNQDLSKNKETIEKKQKKFKEIVKKMYLSGNMQYTNVLLQSTSIDDFFKRFQNVRSLMKNRRRVIDEYVDAARKLESNIKNVEAEKKKLEPLLKKENEEVKKNKALYDKHKKELSKLETHEKITKAKIAEKNRAVARASSGTNYGTGVLKWPTAGGTLTSPFGWRNGRPHEGIDIGNYQGAPIYAADAGTVVLTKSNPGGYGYYVVIDHGNGRKTLYAHMWSYQVKVSVGDRVSKGQRIASVGNNGQSSGPHLHFEVLENGVPKNPMSYVR</sequence>
<evidence type="ECO:0000313" key="6">
    <source>
        <dbReference type="Proteomes" id="UP000661691"/>
    </source>
</evidence>
<evidence type="ECO:0000256" key="1">
    <source>
        <dbReference type="ARBA" id="ARBA00022729"/>
    </source>
</evidence>
<dbReference type="PANTHER" id="PTHR21666:SF270">
    <property type="entry name" value="MUREIN HYDROLASE ACTIVATOR ENVC"/>
    <property type="match status" value="1"/>
</dbReference>
<proteinExistence type="predicted"/>
<dbReference type="InterPro" id="IPR050570">
    <property type="entry name" value="Cell_wall_metabolism_enzyme"/>
</dbReference>
<dbReference type="InterPro" id="IPR011055">
    <property type="entry name" value="Dup_hybrid_motif"/>
</dbReference>